<feature type="signal peptide" evidence="2">
    <location>
        <begin position="1"/>
        <end position="24"/>
    </location>
</feature>
<dbReference type="RefSeq" id="WP_072695670.1">
    <property type="nucleotide sequence ID" value="NZ_FRDI01000002.1"/>
</dbReference>
<dbReference type="InterPro" id="IPR011042">
    <property type="entry name" value="6-blade_b-propeller_TolB-like"/>
</dbReference>
<evidence type="ECO:0000256" key="1">
    <source>
        <dbReference type="ARBA" id="ARBA00009820"/>
    </source>
</evidence>
<evidence type="ECO:0000256" key="2">
    <source>
        <dbReference type="SAM" id="SignalP"/>
    </source>
</evidence>
<proteinExistence type="inferred from homology"/>
<dbReference type="STRING" id="1121455.SAMN02745728_00243"/>
<dbReference type="PANTHER" id="PTHR36842">
    <property type="entry name" value="PROTEIN TOLB HOMOLOG"/>
    <property type="match status" value="1"/>
</dbReference>
<name>A0A1M7RWN8_9BACT</name>
<dbReference type="EMBL" id="FRDI01000002">
    <property type="protein sequence ID" value="SHN50422.1"/>
    <property type="molecule type" value="Genomic_DNA"/>
</dbReference>
<dbReference type="Gene3D" id="3.40.50.10070">
    <property type="entry name" value="TolB, N-terminal domain"/>
    <property type="match status" value="1"/>
</dbReference>
<comment type="similarity">
    <text evidence="1">Belongs to the TolB family.</text>
</comment>
<dbReference type="OrthoDB" id="9815657at2"/>
<sequence length="432" mass="47417">MKKITTVFLCFFITLFGILNKAEANPVQIDIFGPSQFVVNIAMAEYQGSAPAAANVEKYIKENLSFLPFVKLVDPASILGGTKLDAINGPTLDYKRFQLAGADMLITAGWFKKGGERPYVELRTFEVMTGKLIFGNAYYDVEPSKAGEIADRFCSDLMKAMTGRGEFFRSTLAFAKSRDKKNKDIWAVRPTGRDLRQLSKLPGLAMSPSWSPDGRYVVFTHIDDRTHALGVWDKKTRQVQRIKFPGNTVIGPAFLPDNRVAVSLSMGRNPSIYLLSHLFKKETLLEDSHFIDVSPSFDATGKIMAYCSSRLGSPQIFVKNLGGGGSKRVSTGGYNTDPSISPDGTLVAYAKMTDAGHRIFVYDMVTNTERQVSFGPGNDEEPSFAGDSYFLAFSSTRGGVKQIYLVTRQGGDVRKVPTGSGDASFPAWGLTD</sequence>
<organism evidence="3 4">
    <name type="scientific">Desulfovibrio litoralis DSM 11393</name>
    <dbReference type="NCBI Taxonomy" id="1121455"/>
    <lineage>
        <taxon>Bacteria</taxon>
        <taxon>Pseudomonadati</taxon>
        <taxon>Thermodesulfobacteriota</taxon>
        <taxon>Desulfovibrionia</taxon>
        <taxon>Desulfovibrionales</taxon>
        <taxon>Desulfovibrionaceae</taxon>
        <taxon>Desulfovibrio</taxon>
    </lineage>
</organism>
<dbReference type="AlphaFoldDB" id="A0A1M7RWN8"/>
<protein>
    <submittedName>
        <fullName evidence="3">TolB protein</fullName>
    </submittedName>
</protein>
<evidence type="ECO:0000313" key="3">
    <source>
        <dbReference type="EMBL" id="SHN50422.1"/>
    </source>
</evidence>
<reference evidence="3 4" key="1">
    <citation type="submission" date="2016-12" db="EMBL/GenBank/DDBJ databases">
        <authorList>
            <person name="Song W.-J."/>
            <person name="Kurnit D.M."/>
        </authorList>
    </citation>
    <scope>NUCLEOTIDE SEQUENCE [LARGE SCALE GENOMIC DNA]</scope>
    <source>
        <strain evidence="3 4">DSM 11393</strain>
    </source>
</reference>
<keyword evidence="4" id="KW-1185">Reference proteome</keyword>
<dbReference type="SUPFAM" id="SSF69304">
    <property type="entry name" value="Tricorn protease N-terminal domain"/>
    <property type="match status" value="1"/>
</dbReference>
<dbReference type="InterPro" id="IPR011659">
    <property type="entry name" value="WD40"/>
</dbReference>
<feature type="chain" id="PRO_5013178612" evidence="2">
    <location>
        <begin position="25"/>
        <end position="432"/>
    </location>
</feature>
<gene>
    <name evidence="3" type="ORF">SAMN02745728_00243</name>
</gene>
<evidence type="ECO:0000313" key="4">
    <source>
        <dbReference type="Proteomes" id="UP000186469"/>
    </source>
</evidence>
<accession>A0A1M7RWN8</accession>
<dbReference type="PANTHER" id="PTHR36842:SF1">
    <property type="entry name" value="PROTEIN TOLB"/>
    <property type="match status" value="1"/>
</dbReference>
<dbReference type="Pfam" id="PF07676">
    <property type="entry name" value="PD40"/>
    <property type="match status" value="4"/>
</dbReference>
<dbReference type="Proteomes" id="UP000186469">
    <property type="component" value="Unassembled WGS sequence"/>
</dbReference>
<dbReference type="SUPFAM" id="SSF52964">
    <property type="entry name" value="TolB, N-terminal domain"/>
    <property type="match status" value="1"/>
</dbReference>
<dbReference type="Gene3D" id="2.120.10.30">
    <property type="entry name" value="TolB, C-terminal domain"/>
    <property type="match status" value="2"/>
</dbReference>
<keyword evidence="2" id="KW-0732">Signal</keyword>